<keyword evidence="2" id="KW-0805">Transcription regulation</keyword>
<keyword evidence="5" id="KW-0539">Nucleus</keyword>
<keyword evidence="3" id="KW-0238">DNA-binding</keyword>
<organism evidence="8 9">
    <name type="scientific">Torulaspora globosa</name>
    <dbReference type="NCBI Taxonomy" id="48254"/>
    <lineage>
        <taxon>Eukaryota</taxon>
        <taxon>Fungi</taxon>
        <taxon>Dikarya</taxon>
        <taxon>Ascomycota</taxon>
        <taxon>Saccharomycotina</taxon>
        <taxon>Saccharomycetes</taxon>
        <taxon>Saccharomycetales</taxon>
        <taxon>Saccharomycetaceae</taxon>
        <taxon>Torulaspora</taxon>
    </lineage>
</organism>
<keyword evidence="4" id="KW-0804">Transcription</keyword>
<feature type="region of interest" description="Disordered" evidence="6">
    <location>
        <begin position="654"/>
        <end position="689"/>
    </location>
</feature>
<protein>
    <recommendedName>
        <fullName evidence="7">Zn(2)-C6 fungal-type domain-containing protein</fullName>
    </recommendedName>
</protein>
<sequence length="689" mass="78665">MGNYESKKRTRPCLSCKRQKLKCQYDNSLPCERCTKHGLDCYFPPNPRDKVYTSDQRNVESTQLQAHVQSKTKPLTDVPNLINSVVRPHIHQTEQSTESEIAVPSTYLPEEAKPWLYSVEQRLEVLQKALESVLGIFQSNQIQHEQQVNLLQAQVCRHSHTNTVSPSSGAVSEVSLPSLSQIIGDSGSLEQVTDFRKNKILSSDEAAELLEIFCTKMSAHMFGYNLKELTLQKLWNESPLLLVAICTVACPHHQTLFCKKTLLQKSLQWFSSRLINDSNVLCDEKCVEHSILGLVIASLWLESNQLYMSIAVQLARKWRLDQRIDGDEKGELWKLWYLLYIADGSLNLTMRKSPSIYKQVEPAITSVRETLLAHIEDPNLRNVLRQNEIIEEGLTKEQLLSLNEVDHSKIKVNPHALQNMHLCALVEYHAAIESLFHNTNHGSMRAMSSLLKPHVFGVPWETNMDLDRWMISWTITLQNVDVQNDAWCLKSTLLYYNFARMHINTRWLLDRDVSLEDSSWMQVWRNASHPSERSTLVTASHEVSYSAAYSLLKLATKDNDMRSLFQFFPNHIYLMLLYACMIVLEPPNSLDCTDAAVIKKLKQSFKLVQTYRDMLISQTATDSVLTGKIADSIKTLMINFINVCAEQRKKSSAKDQKIEEIIQDTSDPSLPGNTKKTISAWPSVNHGHP</sequence>
<evidence type="ECO:0000256" key="3">
    <source>
        <dbReference type="ARBA" id="ARBA00023125"/>
    </source>
</evidence>
<dbReference type="Pfam" id="PF00172">
    <property type="entry name" value="Zn_clus"/>
    <property type="match status" value="1"/>
</dbReference>
<name>A0A7H9HQD5_9SACH</name>
<evidence type="ECO:0000256" key="2">
    <source>
        <dbReference type="ARBA" id="ARBA00023015"/>
    </source>
</evidence>
<evidence type="ECO:0000313" key="8">
    <source>
        <dbReference type="EMBL" id="QLQ79948.1"/>
    </source>
</evidence>
<dbReference type="SMART" id="SM00066">
    <property type="entry name" value="GAL4"/>
    <property type="match status" value="1"/>
</dbReference>
<gene>
    <name evidence="8" type="ORF">HG537_0C05970</name>
</gene>
<evidence type="ECO:0000256" key="1">
    <source>
        <dbReference type="ARBA" id="ARBA00004123"/>
    </source>
</evidence>
<dbReference type="OrthoDB" id="4060227at2759"/>
<dbReference type="PANTHER" id="PTHR31845">
    <property type="entry name" value="FINGER DOMAIN PROTEIN, PUTATIVE-RELATED"/>
    <property type="match status" value="1"/>
</dbReference>
<dbReference type="CDD" id="cd00067">
    <property type="entry name" value="GAL4"/>
    <property type="match status" value="1"/>
</dbReference>
<reference evidence="8 9" key="1">
    <citation type="submission" date="2020-06" db="EMBL/GenBank/DDBJ databases">
        <title>The yeast mating-type switching endonuclease HO is a domesticated member of an unorthodox homing genetic element family.</title>
        <authorList>
            <person name="Coughlan A.Y."/>
            <person name="Lombardi L."/>
            <person name="Braun-Galleani S."/>
            <person name="Martos A.R."/>
            <person name="Galeote V."/>
            <person name="Bigey F."/>
            <person name="Dequin S."/>
            <person name="Byrne K.P."/>
            <person name="Wolfe K.H."/>
        </authorList>
    </citation>
    <scope>NUCLEOTIDE SEQUENCE [LARGE SCALE GENOMIC DNA]</scope>
    <source>
        <strain evidence="8 9">CBS2947</strain>
    </source>
</reference>
<evidence type="ECO:0000259" key="7">
    <source>
        <dbReference type="PROSITE" id="PS50048"/>
    </source>
</evidence>
<dbReference type="GO" id="GO:0005634">
    <property type="term" value="C:nucleus"/>
    <property type="evidence" value="ECO:0007669"/>
    <property type="project" value="UniProtKB-SubCell"/>
</dbReference>
<dbReference type="CDD" id="cd12148">
    <property type="entry name" value="fungal_TF_MHR"/>
    <property type="match status" value="1"/>
</dbReference>
<dbReference type="EMBL" id="CP059269">
    <property type="protein sequence ID" value="QLQ79948.1"/>
    <property type="molecule type" value="Genomic_DNA"/>
</dbReference>
<dbReference type="Gene3D" id="4.10.240.10">
    <property type="entry name" value="Zn(2)-C6 fungal-type DNA-binding domain"/>
    <property type="match status" value="1"/>
</dbReference>
<feature type="domain" description="Zn(2)-C6 fungal-type" evidence="7">
    <location>
        <begin position="12"/>
        <end position="43"/>
    </location>
</feature>
<evidence type="ECO:0000256" key="6">
    <source>
        <dbReference type="SAM" id="MobiDB-lite"/>
    </source>
</evidence>
<dbReference type="Proteomes" id="UP000510647">
    <property type="component" value="Chromosome 3"/>
</dbReference>
<dbReference type="SUPFAM" id="SSF57701">
    <property type="entry name" value="Zn2/Cys6 DNA-binding domain"/>
    <property type="match status" value="1"/>
</dbReference>
<dbReference type="InterPro" id="IPR036864">
    <property type="entry name" value="Zn2-C6_fun-type_DNA-bd_sf"/>
</dbReference>
<dbReference type="GO" id="GO:0008270">
    <property type="term" value="F:zinc ion binding"/>
    <property type="evidence" value="ECO:0007669"/>
    <property type="project" value="InterPro"/>
</dbReference>
<comment type="subcellular location">
    <subcellularLocation>
        <location evidence="1">Nucleus</location>
    </subcellularLocation>
</comment>
<accession>A0A7H9HQD5</accession>
<evidence type="ECO:0000256" key="5">
    <source>
        <dbReference type="ARBA" id="ARBA00023242"/>
    </source>
</evidence>
<evidence type="ECO:0000256" key="4">
    <source>
        <dbReference type="ARBA" id="ARBA00023163"/>
    </source>
</evidence>
<dbReference type="GO" id="GO:0000981">
    <property type="term" value="F:DNA-binding transcription factor activity, RNA polymerase II-specific"/>
    <property type="evidence" value="ECO:0007669"/>
    <property type="project" value="InterPro"/>
</dbReference>
<dbReference type="AlphaFoldDB" id="A0A7H9HQD5"/>
<dbReference type="PROSITE" id="PS00463">
    <property type="entry name" value="ZN2_CY6_FUNGAL_1"/>
    <property type="match status" value="1"/>
</dbReference>
<dbReference type="GO" id="GO:0000976">
    <property type="term" value="F:transcription cis-regulatory region binding"/>
    <property type="evidence" value="ECO:0007669"/>
    <property type="project" value="TreeGrafter"/>
</dbReference>
<dbReference type="PROSITE" id="PS50048">
    <property type="entry name" value="ZN2_CY6_FUNGAL_2"/>
    <property type="match status" value="1"/>
</dbReference>
<feature type="compositionally biased region" description="Polar residues" evidence="6">
    <location>
        <begin position="663"/>
        <end position="682"/>
    </location>
</feature>
<keyword evidence="9" id="KW-1185">Reference proteome</keyword>
<dbReference type="InterPro" id="IPR001138">
    <property type="entry name" value="Zn2Cys6_DnaBD"/>
</dbReference>
<proteinExistence type="predicted"/>
<dbReference type="PANTHER" id="PTHR31845:SF19">
    <property type="entry name" value="TRANSCRIPTION FACTOR DOMAIN-CONTAINING PROTEIN"/>
    <property type="match status" value="1"/>
</dbReference>
<evidence type="ECO:0000313" key="9">
    <source>
        <dbReference type="Proteomes" id="UP000510647"/>
    </source>
</evidence>
<dbReference type="InterPro" id="IPR051089">
    <property type="entry name" value="prtT"/>
</dbReference>